<gene>
    <name evidence="1" type="ORF">BTJ39_13390</name>
</gene>
<dbReference type="Proteomes" id="UP000190667">
    <property type="component" value="Unassembled WGS sequence"/>
</dbReference>
<sequence>MPSIIPNSGKQVQLRNNRTGSVWLGSYNYINQRYHFQPVGNVKAVRREFESMHIPKEFELAGTH</sequence>
<dbReference type="EMBL" id="MRUL01000008">
    <property type="protein sequence ID" value="OON39637.1"/>
    <property type="molecule type" value="Genomic_DNA"/>
</dbReference>
<organism evidence="1 2">
    <name type="scientific">Izhakiella australiensis</name>
    <dbReference type="NCBI Taxonomy" id="1926881"/>
    <lineage>
        <taxon>Bacteria</taxon>
        <taxon>Pseudomonadati</taxon>
        <taxon>Pseudomonadota</taxon>
        <taxon>Gammaproteobacteria</taxon>
        <taxon>Enterobacterales</taxon>
        <taxon>Erwiniaceae</taxon>
        <taxon>Izhakiella</taxon>
    </lineage>
</organism>
<comment type="caution">
    <text evidence="1">The sequence shown here is derived from an EMBL/GenBank/DDBJ whole genome shotgun (WGS) entry which is preliminary data.</text>
</comment>
<dbReference type="RefSeq" id="WP_078003203.1">
    <property type="nucleotide sequence ID" value="NZ_MRUL01000008.1"/>
</dbReference>
<evidence type="ECO:0000313" key="2">
    <source>
        <dbReference type="Proteomes" id="UP000190667"/>
    </source>
</evidence>
<proteinExistence type="predicted"/>
<dbReference type="OrthoDB" id="6612630at2"/>
<name>A0A1S8YL99_9GAMM</name>
<accession>A0A1S8YL99</accession>
<protein>
    <submittedName>
        <fullName evidence="1">Uncharacterized protein</fullName>
    </submittedName>
</protein>
<reference evidence="1 2" key="1">
    <citation type="submission" date="2016-12" db="EMBL/GenBank/DDBJ databases">
        <title>Izhakiella australiana sp. nov. of genus Izhakiella isolated from Australian desert.</title>
        <authorList>
            <person name="Ji M."/>
        </authorList>
    </citation>
    <scope>NUCLEOTIDE SEQUENCE [LARGE SCALE GENOMIC DNA]</scope>
    <source>
        <strain evidence="1 2">D4N98</strain>
    </source>
</reference>
<keyword evidence="2" id="KW-1185">Reference proteome</keyword>
<evidence type="ECO:0000313" key="1">
    <source>
        <dbReference type="EMBL" id="OON39637.1"/>
    </source>
</evidence>
<dbReference type="AlphaFoldDB" id="A0A1S8YL99"/>